<keyword evidence="5" id="KW-1185">Reference proteome</keyword>
<feature type="domain" description="Nucleoside diphosphate kinase-like" evidence="3">
    <location>
        <begin position="14"/>
        <end position="137"/>
    </location>
</feature>
<dbReference type="Proteomes" id="UP000197468">
    <property type="component" value="Unassembled WGS sequence"/>
</dbReference>
<keyword evidence="1" id="KW-0460">Magnesium</keyword>
<dbReference type="AlphaFoldDB" id="A0A246J0V9"/>
<name>A0A246J0V9_9BURK</name>
<gene>
    <name evidence="4" type="ORF">CDN99_20610</name>
</gene>
<dbReference type="SMART" id="SM00562">
    <property type="entry name" value="NDK"/>
    <property type="match status" value="1"/>
</dbReference>
<protein>
    <recommendedName>
        <fullName evidence="3">Nucleoside diphosphate kinase-like domain-containing protein</fullName>
    </recommendedName>
</protein>
<dbReference type="Gene3D" id="3.30.70.141">
    <property type="entry name" value="Nucleoside diphosphate kinase-like domain"/>
    <property type="match status" value="1"/>
</dbReference>
<dbReference type="OrthoDB" id="9801161at2"/>
<proteinExistence type="inferred from homology"/>
<dbReference type="EMBL" id="NIOF01000011">
    <property type="protein sequence ID" value="OWQ86240.1"/>
    <property type="molecule type" value="Genomic_DNA"/>
</dbReference>
<dbReference type="InterPro" id="IPR036850">
    <property type="entry name" value="NDK-like_dom_sf"/>
</dbReference>
<evidence type="ECO:0000313" key="4">
    <source>
        <dbReference type="EMBL" id="OWQ86240.1"/>
    </source>
</evidence>
<organism evidence="4 5">
    <name type="scientific">Roseateles aquatilis</name>
    <dbReference type="NCBI Taxonomy" id="431061"/>
    <lineage>
        <taxon>Bacteria</taxon>
        <taxon>Pseudomonadati</taxon>
        <taxon>Pseudomonadota</taxon>
        <taxon>Betaproteobacteria</taxon>
        <taxon>Burkholderiales</taxon>
        <taxon>Sphaerotilaceae</taxon>
        <taxon>Roseateles</taxon>
    </lineage>
</organism>
<dbReference type="PROSITE" id="PS51374">
    <property type="entry name" value="NDPK_LIKE"/>
    <property type="match status" value="1"/>
</dbReference>
<evidence type="ECO:0000256" key="1">
    <source>
        <dbReference type="ARBA" id="ARBA00022842"/>
    </source>
</evidence>
<evidence type="ECO:0000256" key="2">
    <source>
        <dbReference type="PROSITE-ProRule" id="PRU00706"/>
    </source>
</evidence>
<dbReference type="SUPFAM" id="SSF54919">
    <property type="entry name" value="Nucleoside diphosphate kinase, NDK"/>
    <property type="match status" value="1"/>
</dbReference>
<dbReference type="InterPro" id="IPR034907">
    <property type="entry name" value="NDK-like_dom"/>
</dbReference>
<evidence type="ECO:0000313" key="5">
    <source>
        <dbReference type="Proteomes" id="UP000197468"/>
    </source>
</evidence>
<dbReference type="RefSeq" id="WP_088386788.1">
    <property type="nucleotide sequence ID" value="NZ_NIOF01000011.1"/>
</dbReference>
<reference evidence="4 5" key="1">
    <citation type="journal article" date="2008" name="Int. J. Syst. Evol. Microbiol.">
        <title>Description of Roseateles aquatilis sp. nov. and Roseateles terrae sp. nov., in the class Betaproteobacteria, and emended description of the genus Roseateles.</title>
        <authorList>
            <person name="Gomila M."/>
            <person name="Bowien B."/>
            <person name="Falsen E."/>
            <person name="Moore E.R."/>
            <person name="Lalucat J."/>
        </authorList>
    </citation>
    <scope>NUCLEOTIDE SEQUENCE [LARGE SCALE GENOMIC DNA]</scope>
    <source>
        <strain evidence="4 5">CCUG 48205</strain>
    </source>
</reference>
<evidence type="ECO:0000259" key="3">
    <source>
        <dbReference type="SMART" id="SM00562"/>
    </source>
</evidence>
<sequence>MRIDVPPPEAIGPTEPAIAMLKPDAFERGLDGAILDRLRADGFVEQARRDVHLTPADVEALFLHPTPAYVAHLTSRPVSMHLLRGVGGAPRLYDCKQAIRRRFGTPEKIRNLIHGTDEGTEYHLFLARFFPDLAPERHCGPADLDLRFAPGTSLAQARAELARLDASSDLHWVSVTLLPGQAGLLGLQGLRWERLRVGFAARHGRRDGAHRFALLLHAHAGEDLAPLLAPGAGDDAGLTGGRPVTLAELPMPADQLARYARDLRAPDVDIDRAVSAYPLMALVAAQRALGVDGLNVFAPAQRLLETELLADLGRVAGLRLSGGSAGRVPGGGFSVSRAGVDGLPLRGDRAGAGSPASVPF</sequence>
<comment type="caution">
    <text evidence="2">Lacks conserved residue(s) required for the propagation of feature annotation.</text>
</comment>
<comment type="similarity">
    <text evidence="2">Belongs to the NDK family.</text>
</comment>
<accession>A0A246J0V9</accession>
<comment type="caution">
    <text evidence="4">The sequence shown here is derived from an EMBL/GenBank/DDBJ whole genome shotgun (WGS) entry which is preliminary data.</text>
</comment>